<evidence type="ECO:0000313" key="3">
    <source>
        <dbReference type="EMBL" id="MDR6892403.1"/>
    </source>
</evidence>
<dbReference type="PANTHER" id="PTHR46825">
    <property type="entry name" value="D-ALANYL-D-ALANINE-CARBOXYPEPTIDASE/ENDOPEPTIDASE AMPH"/>
    <property type="match status" value="1"/>
</dbReference>
<keyword evidence="4" id="KW-1185">Reference proteome</keyword>
<proteinExistence type="predicted"/>
<sequence length="506" mass="54915">MDAGVTRGAAASSEVKASESAKAATKRKAAGPNPQIAAWKEALRVGEPLLGALARNVGLPGFQVSVSVDGKRVGDIAWGMADVEAERPMTPTTLMRVASHSKTFTATAILQLFERGVLRLDDRLDAWLPELADSPLGEATISELLSHTAGVTRDSMDSDFWSLGRPFPSREEIIEIARTGNVILRNERMKYTNVGYSLLGLIIEAATGGSYTDWVQSGILGPLRLANTGPELDDRADELATGYTGRGADATDPFLRVPIDHVNSRGMVAATGFYSTARDLCRYFSAHLPASTEFERKRTDVLLEDGTKRLAQRPVYVREGRGYGLGFMFEEIGGRATFGHSGGYPGFISRTWAVPETGVVVSVLTNAVDGDPVTLGRSLFALADLALAPAHPSLAGVKKKVLRRFDESFSSLWGATRFAFLGHNIYEFELGYPVDPKSLPYEYVDESSLRMQDPYGFGAHGELARFEFDDDGRAASVRTANGSLMTRGEFLDLPDRMRLGYTLAVD</sequence>
<accession>A0AAE4C6B6</accession>
<feature type="region of interest" description="Disordered" evidence="1">
    <location>
        <begin position="1"/>
        <end position="32"/>
    </location>
</feature>
<reference evidence="3" key="1">
    <citation type="submission" date="2023-07" db="EMBL/GenBank/DDBJ databases">
        <title>Sequencing the genomes of 1000 actinobacteria strains.</title>
        <authorList>
            <person name="Klenk H.-P."/>
        </authorList>
    </citation>
    <scope>NUCLEOTIDE SEQUENCE</scope>
    <source>
        <strain evidence="3">DSM 13988</strain>
    </source>
</reference>
<organism evidence="3 4">
    <name type="scientific">Falsarthrobacter nasiphocae</name>
    <dbReference type="NCBI Taxonomy" id="189863"/>
    <lineage>
        <taxon>Bacteria</taxon>
        <taxon>Bacillati</taxon>
        <taxon>Actinomycetota</taxon>
        <taxon>Actinomycetes</taxon>
        <taxon>Micrococcales</taxon>
        <taxon>Micrococcaceae</taxon>
        <taxon>Falsarthrobacter</taxon>
    </lineage>
</organism>
<dbReference type="InterPro" id="IPR001466">
    <property type="entry name" value="Beta-lactam-related"/>
</dbReference>
<evidence type="ECO:0000256" key="1">
    <source>
        <dbReference type="SAM" id="MobiDB-lite"/>
    </source>
</evidence>
<dbReference type="Proteomes" id="UP001247307">
    <property type="component" value="Unassembled WGS sequence"/>
</dbReference>
<comment type="caution">
    <text evidence="3">The sequence shown here is derived from an EMBL/GenBank/DDBJ whole genome shotgun (WGS) entry which is preliminary data.</text>
</comment>
<dbReference type="EMBL" id="JAVDUI010000001">
    <property type="protein sequence ID" value="MDR6892403.1"/>
    <property type="molecule type" value="Genomic_DNA"/>
</dbReference>
<dbReference type="RefSeq" id="WP_309851357.1">
    <property type="nucleotide sequence ID" value="NZ_BAAAIU010000003.1"/>
</dbReference>
<dbReference type="Pfam" id="PF00144">
    <property type="entry name" value="Beta-lactamase"/>
    <property type="match status" value="1"/>
</dbReference>
<evidence type="ECO:0000259" key="2">
    <source>
        <dbReference type="Pfam" id="PF00144"/>
    </source>
</evidence>
<feature type="domain" description="Beta-lactamase-related" evidence="2">
    <location>
        <begin position="57"/>
        <end position="371"/>
    </location>
</feature>
<dbReference type="InterPro" id="IPR012338">
    <property type="entry name" value="Beta-lactam/transpept-like"/>
</dbReference>
<dbReference type="SUPFAM" id="SSF56601">
    <property type="entry name" value="beta-lactamase/transpeptidase-like"/>
    <property type="match status" value="1"/>
</dbReference>
<protein>
    <submittedName>
        <fullName evidence="3">CubicO group peptidase (Beta-lactamase class C family)</fullName>
    </submittedName>
</protein>
<dbReference type="InterPro" id="IPR050491">
    <property type="entry name" value="AmpC-like"/>
</dbReference>
<dbReference type="AlphaFoldDB" id="A0AAE4C6B6"/>
<name>A0AAE4C6B6_9MICC</name>
<gene>
    <name evidence="3" type="ORF">J2S35_001343</name>
</gene>
<evidence type="ECO:0000313" key="4">
    <source>
        <dbReference type="Proteomes" id="UP001247307"/>
    </source>
</evidence>
<dbReference type="PANTHER" id="PTHR46825:SF9">
    <property type="entry name" value="BETA-LACTAMASE-RELATED DOMAIN-CONTAINING PROTEIN"/>
    <property type="match status" value="1"/>
</dbReference>
<dbReference type="Gene3D" id="3.40.710.10">
    <property type="entry name" value="DD-peptidase/beta-lactamase superfamily"/>
    <property type="match status" value="1"/>
</dbReference>
<feature type="compositionally biased region" description="Low complexity" evidence="1">
    <location>
        <begin position="9"/>
        <end position="23"/>
    </location>
</feature>